<dbReference type="InterPro" id="IPR005025">
    <property type="entry name" value="FMN_Rdtase-like_dom"/>
</dbReference>
<dbReference type="Pfam" id="PF03358">
    <property type="entry name" value="FMN_red"/>
    <property type="match status" value="1"/>
</dbReference>
<dbReference type="PANTHER" id="PTHR43278">
    <property type="entry name" value="NAD(P)H-DEPENDENT FMN-CONTAINING OXIDOREDUCTASE YWQN-RELATED"/>
    <property type="match status" value="1"/>
</dbReference>
<dbReference type="AlphaFoldDB" id="A0A0F9GP21"/>
<keyword evidence="1" id="KW-0285">Flavoprotein</keyword>
<evidence type="ECO:0000259" key="3">
    <source>
        <dbReference type="Pfam" id="PF03358"/>
    </source>
</evidence>
<dbReference type="GO" id="GO:0016491">
    <property type="term" value="F:oxidoreductase activity"/>
    <property type="evidence" value="ECO:0007669"/>
    <property type="project" value="InterPro"/>
</dbReference>
<reference evidence="4" key="1">
    <citation type="journal article" date="2015" name="Nature">
        <title>Complex archaea that bridge the gap between prokaryotes and eukaryotes.</title>
        <authorList>
            <person name="Spang A."/>
            <person name="Saw J.H."/>
            <person name="Jorgensen S.L."/>
            <person name="Zaremba-Niedzwiedzka K."/>
            <person name="Martijn J."/>
            <person name="Lind A.E."/>
            <person name="van Eijk R."/>
            <person name="Schleper C."/>
            <person name="Guy L."/>
            <person name="Ettema T.J."/>
        </authorList>
    </citation>
    <scope>NUCLEOTIDE SEQUENCE</scope>
</reference>
<gene>
    <name evidence="4" type="ORF">LCGC14_2160580</name>
</gene>
<evidence type="ECO:0000256" key="2">
    <source>
        <dbReference type="ARBA" id="ARBA00022643"/>
    </source>
</evidence>
<dbReference type="InterPro" id="IPR029039">
    <property type="entry name" value="Flavoprotein-like_sf"/>
</dbReference>
<evidence type="ECO:0000313" key="4">
    <source>
        <dbReference type="EMBL" id="KKL64877.1"/>
    </source>
</evidence>
<protein>
    <recommendedName>
        <fullName evidence="3">NADPH-dependent FMN reductase-like domain-containing protein</fullName>
    </recommendedName>
</protein>
<name>A0A0F9GP21_9ZZZZ</name>
<dbReference type="Gene3D" id="3.40.50.360">
    <property type="match status" value="1"/>
</dbReference>
<dbReference type="InterPro" id="IPR051796">
    <property type="entry name" value="ISF_SsuE-like"/>
</dbReference>
<dbReference type="SUPFAM" id="SSF52218">
    <property type="entry name" value="Flavoproteins"/>
    <property type="match status" value="1"/>
</dbReference>
<organism evidence="4">
    <name type="scientific">marine sediment metagenome</name>
    <dbReference type="NCBI Taxonomy" id="412755"/>
    <lineage>
        <taxon>unclassified sequences</taxon>
        <taxon>metagenomes</taxon>
        <taxon>ecological metagenomes</taxon>
    </lineage>
</organism>
<accession>A0A0F9GP21</accession>
<keyword evidence="2" id="KW-0288">FMN</keyword>
<comment type="caution">
    <text evidence="4">The sequence shown here is derived from an EMBL/GenBank/DDBJ whole genome shotgun (WGS) entry which is preliminary data.</text>
</comment>
<dbReference type="PANTHER" id="PTHR43278:SF1">
    <property type="entry name" value="IRON-SULFUR FLAVOPROTEIN MJ1083"/>
    <property type="match status" value="1"/>
</dbReference>
<sequence length="223" mass="24206">MKSMILGISASPQKGGKVETLVQEVLSASRLPSELVRLHDINVGPCKACNGCRSDNKCVIKDDWRKLRKKILDTRALVIGSWAFSGMIDSATKALMERFWSFRHHHLLTQGRVGAVVVAGSNAELASKLGDSLLQFMQNYGIRALGCIAAAGANPCLGCDDSLNDCEYSAVVAQYGLLERIGTALYNPIENQLHAMKNARVLGQRLGHKVNHLMARGFSAEAV</sequence>
<dbReference type="EMBL" id="LAZR01027709">
    <property type="protein sequence ID" value="KKL64877.1"/>
    <property type="molecule type" value="Genomic_DNA"/>
</dbReference>
<feature type="domain" description="NADPH-dependent FMN reductase-like" evidence="3">
    <location>
        <begin position="5"/>
        <end position="140"/>
    </location>
</feature>
<evidence type="ECO:0000256" key="1">
    <source>
        <dbReference type="ARBA" id="ARBA00022630"/>
    </source>
</evidence>
<proteinExistence type="predicted"/>